<name>A0A0G3XBB4_9SPHN</name>
<organism evidence="2 3">
    <name type="scientific">Pelagerythrobacter marensis</name>
    <dbReference type="NCBI Taxonomy" id="543877"/>
    <lineage>
        <taxon>Bacteria</taxon>
        <taxon>Pseudomonadati</taxon>
        <taxon>Pseudomonadota</taxon>
        <taxon>Alphaproteobacteria</taxon>
        <taxon>Sphingomonadales</taxon>
        <taxon>Erythrobacteraceae</taxon>
        <taxon>Pelagerythrobacter</taxon>
    </lineage>
</organism>
<dbReference type="STRING" id="543877.AM2010_1869"/>
<dbReference type="SUPFAM" id="SSF55729">
    <property type="entry name" value="Acyl-CoA N-acyltransferases (Nat)"/>
    <property type="match status" value="1"/>
</dbReference>
<dbReference type="OrthoDB" id="359414at2"/>
<evidence type="ECO:0000313" key="2">
    <source>
        <dbReference type="EMBL" id="AKM07931.1"/>
    </source>
</evidence>
<feature type="domain" description="N-acetyltransferase" evidence="1">
    <location>
        <begin position="8"/>
        <end position="171"/>
    </location>
</feature>
<dbReference type="KEGG" id="amx:AM2010_1869"/>
<dbReference type="PATRIC" id="fig|543877.4.peg.1897"/>
<dbReference type="PROSITE" id="PS51186">
    <property type="entry name" value="GNAT"/>
    <property type="match status" value="1"/>
</dbReference>
<dbReference type="Gene3D" id="3.40.630.30">
    <property type="match status" value="1"/>
</dbReference>
<dbReference type="Pfam" id="PF00583">
    <property type="entry name" value="Acetyltransf_1"/>
    <property type="match status" value="1"/>
</dbReference>
<dbReference type="AlphaFoldDB" id="A0A0G3XBB4"/>
<sequence length="186" mass="19829">MADASAQPSIETMNLADMSAVLAIQSRTYPPSLIEDEAVFLNRLALPCSYCLSARIAGEAVGYLLAYGWRDGSPPPIGAIVEGNDPGEVLFIHDLAVSETGRGLGIGKLLVDHALAAAARDKLHEAQLVAVEGAHEYWHRLGFLEPPVSGELKTKLSSYGARARWMTRSIPTEHPVPRGDGTASSP</sequence>
<protein>
    <submittedName>
        <fullName evidence="2">Putative acetyltransferase</fullName>
    </submittedName>
</protein>
<dbReference type="Proteomes" id="UP000037643">
    <property type="component" value="Chromosome"/>
</dbReference>
<keyword evidence="2" id="KW-0808">Transferase</keyword>
<accession>A0A0G3XBB4</accession>
<evidence type="ECO:0000313" key="3">
    <source>
        <dbReference type="Proteomes" id="UP000037643"/>
    </source>
</evidence>
<gene>
    <name evidence="2" type="ORF">AM2010_1869</name>
</gene>
<proteinExistence type="predicted"/>
<dbReference type="InterPro" id="IPR016181">
    <property type="entry name" value="Acyl_CoA_acyltransferase"/>
</dbReference>
<dbReference type="EMBL" id="CP011805">
    <property type="protein sequence ID" value="AKM07931.1"/>
    <property type="molecule type" value="Genomic_DNA"/>
</dbReference>
<dbReference type="GO" id="GO:0016747">
    <property type="term" value="F:acyltransferase activity, transferring groups other than amino-acyl groups"/>
    <property type="evidence" value="ECO:0007669"/>
    <property type="project" value="InterPro"/>
</dbReference>
<evidence type="ECO:0000259" key="1">
    <source>
        <dbReference type="PROSITE" id="PS51186"/>
    </source>
</evidence>
<reference evidence="2 3" key="1">
    <citation type="submission" date="2015-06" db="EMBL/GenBank/DDBJ databases">
        <authorList>
            <person name="Kim K.M."/>
        </authorList>
    </citation>
    <scope>NUCLEOTIDE SEQUENCE [LARGE SCALE GENOMIC DNA]</scope>
    <source>
        <strain evidence="2 3">KCTC 22370</strain>
    </source>
</reference>
<dbReference type="InterPro" id="IPR000182">
    <property type="entry name" value="GNAT_dom"/>
</dbReference>
<dbReference type="CDD" id="cd04301">
    <property type="entry name" value="NAT_SF"/>
    <property type="match status" value="1"/>
</dbReference>
<dbReference type="RefSeq" id="WP_053044036.1">
    <property type="nucleotide sequence ID" value="NZ_CP011805.1"/>
</dbReference>
<keyword evidence="3" id="KW-1185">Reference proteome</keyword>